<gene>
    <name evidence="2" type="ORF">ENT99_03855</name>
</gene>
<comment type="caution">
    <text evidence="2">The sequence shown here is derived from an EMBL/GenBank/DDBJ whole genome shotgun (WGS) entry which is preliminary data.</text>
</comment>
<keyword evidence="1" id="KW-0812">Transmembrane</keyword>
<keyword evidence="1" id="KW-0472">Membrane</keyword>
<feature type="transmembrane region" description="Helical" evidence="1">
    <location>
        <begin position="34"/>
        <end position="56"/>
    </location>
</feature>
<feature type="transmembrane region" description="Helical" evidence="1">
    <location>
        <begin position="77"/>
        <end position="96"/>
    </location>
</feature>
<feature type="transmembrane region" description="Helical" evidence="1">
    <location>
        <begin position="102"/>
        <end position="119"/>
    </location>
</feature>
<sequence length="165" mass="18361">MSRRGRDIILILLTLAFLLTLTLMSKNYTYLELVFTLALVIPSTYLLIYTALSLYLGISFEPPIKICISLRGLFKSISYSTTVTLFGIAIDSIITAVLGRSLISVLSVALVISLILYVSRKVNPCKRIMTILSMSIAILIPLYLFRWIDEDIGAMDIILAMFEGG</sequence>
<evidence type="ECO:0000256" key="1">
    <source>
        <dbReference type="SAM" id="Phobius"/>
    </source>
</evidence>
<evidence type="ECO:0000313" key="2">
    <source>
        <dbReference type="EMBL" id="HFQ78821.1"/>
    </source>
</evidence>
<reference evidence="2" key="1">
    <citation type="journal article" date="2020" name="mSystems">
        <title>Genome- and Community-Level Interaction Insights into Carbon Utilization and Element Cycling Functions of Hydrothermarchaeota in Hydrothermal Sediment.</title>
        <authorList>
            <person name="Zhou Z."/>
            <person name="Liu Y."/>
            <person name="Xu W."/>
            <person name="Pan J."/>
            <person name="Luo Z.H."/>
            <person name="Li M."/>
        </authorList>
    </citation>
    <scope>NUCLEOTIDE SEQUENCE</scope>
    <source>
        <strain evidence="2">SpSt-629</strain>
    </source>
</reference>
<keyword evidence="1" id="KW-1133">Transmembrane helix</keyword>
<dbReference type="AlphaFoldDB" id="A0A832EVV3"/>
<organism evidence="2">
    <name type="scientific">Ignisphaera aggregans</name>
    <dbReference type="NCBI Taxonomy" id="334771"/>
    <lineage>
        <taxon>Archaea</taxon>
        <taxon>Thermoproteota</taxon>
        <taxon>Thermoprotei</taxon>
        <taxon>Desulfurococcales</taxon>
        <taxon>Desulfurococcaceae</taxon>
        <taxon>Ignisphaera</taxon>
    </lineage>
</organism>
<proteinExistence type="predicted"/>
<protein>
    <submittedName>
        <fullName evidence="2">Uncharacterized protein</fullName>
    </submittedName>
</protein>
<name>A0A832EVV3_9CREN</name>
<dbReference type="EMBL" id="DTAU01000072">
    <property type="protein sequence ID" value="HFQ78821.1"/>
    <property type="molecule type" value="Genomic_DNA"/>
</dbReference>
<accession>A0A832EVV3</accession>
<feature type="transmembrane region" description="Helical" evidence="1">
    <location>
        <begin position="131"/>
        <end position="148"/>
    </location>
</feature>